<feature type="transmembrane region" description="Helical" evidence="1">
    <location>
        <begin position="291"/>
        <end position="311"/>
    </location>
</feature>
<feature type="transmembrane region" description="Helical" evidence="1">
    <location>
        <begin position="186"/>
        <end position="211"/>
    </location>
</feature>
<dbReference type="EMBL" id="JAUHHV010000001">
    <property type="protein sequence ID" value="KAK1438197.1"/>
    <property type="molecule type" value="Genomic_DNA"/>
</dbReference>
<sequence length="340" mass="39395">MADDDTTDPSYWLNWRFFLCALWIVIAVILASILIIKYEVFIKKKTNRKDDERHVDAIGIFYEGDTWRTSLKSIHPAWLLVYRLFAFGVMLALLITNLIIDGPDMLFFYTQWTFALVTFYFGLASSHSIYGCYQYWNGTDNDNINIDHERGTYMAPSEGLNSQSMPIDPPNLVLVHGRKTAGVWGYFFQIIFQICAGAVGLTDSVFWFIIYPFQTPAEYSLNFLDVTMHSVNAVLLLVDIVLNRLRFPFFRLAYFGLWTCAFVIFQWIVHACVSMWWPYSFLDLSSPYAPIWYLGVGLIHLPAFGIFALIVRGKQRLLSRFHEAHELALRKKMLNLSCVM</sequence>
<accession>A0AAD8PAE4</accession>
<comment type="caution">
    <text evidence="2">The sequence shown here is derived from an EMBL/GenBank/DDBJ whole genome shotgun (WGS) entry which is preliminary data.</text>
</comment>
<organism evidence="2 3">
    <name type="scientific">Tagetes erecta</name>
    <name type="common">African marigold</name>
    <dbReference type="NCBI Taxonomy" id="13708"/>
    <lineage>
        <taxon>Eukaryota</taxon>
        <taxon>Viridiplantae</taxon>
        <taxon>Streptophyta</taxon>
        <taxon>Embryophyta</taxon>
        <taxon>Tracheophyta</taxon>
        <taxon>Spermatophyta</taxon>
        <taxon>Magnoliopsida</taxon>
        <taxon>eudicotyledons</taxon>
        <taxon>Gunneridae</taxon>
        <taxon>Pentapetalae</taxon>
        <taxon>asterids</taxon>
        <taxon>campanulids</taxon>
        <taxon>Asterales</taxon>
        <taxon>Asteraceae</taxon>
        <taxon>Asteroideae</taxon>
        <taxon>Heliantheae alliance</taxon>
        <taxon>Tageteae</taxon>
        <taxon>Tagetes</taxon>
    </lineage>
</organism>
<feature type="transmembrane region" description="Helical" evidence="1">
    <location>
        <begin position="254"/>
        <end position="279"/>
    </location>
</feature>
<keyword evidence="3" id="KW-1185">Reference proteome</keyword>
<dbReference type="PANTHER" id="PTHR12242:SF47">
    <property type="entry name" value="TRANSMEMBRANE PROTEIN"/>
    <property type="match status" value="1"/>
</dbReference>
<proteinExistence type="predicted"/>
<feature type="transmembrane region" description="Helical" evidence="1">
    <location>
        <begin position="77"/>
        <end position="100"/>
    </location>
</feature>
<dbReference type="PANTHER" id="PTHR12242">
    <property type="entry name" value="OS02G0130600 PROTEIN-RELATED"/>
    <property type="match status" value="1"/>
</dbReference>
<keyword evidence="1" id="KW-0812">Transmembrane</keyword>
<gene>
    <name evidence="2" type="ORF">QVD17_04002</name>
</gene>
<evidence type="ECO:0000313" key="2">
    <source>
        <dbReference type="EMBL" id="KAK1438197.1"/>
    </source>
</evidence>
<feature type="transmembrane region" description="Helical" evidence="1">
    <location>
        <begin position="223"/>
        <end position="242"/>
    </location>
</feature>
<evidence type="ECO:0008006" key="4">
    <source>
        <dbReference type="Google" id="ProtNLM"/>
    </source>
</evidence>
<reference evidence="2" key="1">
    <citation type="journal article" date="2023" name="bioRxiv">
        <title>Improved chromosome-level genome assembly for marigold (Tagetes erecta).</title>
        <authorList>
            <person name="Jiang F."/>
            <person name="Yuan L."/>
            <person name="Wang S."/>
            <person name="Wang H."/>
            <person name="Xu D."/>
            <person name="Wang A."/>
            <person name="Fan W."/>
        </authorList>
    </citation>
    <scope>NUCLEOTIDE SEQUENCE</scope>
    <source>
        <strain evidence="2">WSJ</strain>
        <tissue evidence="2">Leaf</tissue>
    </source>
</reference>
<protein>
    <recommendedName>
        <fullName evidence="4">Transmembrane protein</fullName>
    </recommendedName>
</protein>
<dbReference type="GO" id="GO:0016020">
    <property type="term" value="C:membrane"/>
    <property type="evidence" value="ECO:0007669"/>
    <property type="project" value="TreeGrafter"/>
</dbReference>
<feature type="transmembrane region" description="Helical" evidence="1">
    <location>
        <begin position="106"/>
        <end position="123"/>
    </location>
</feature>
<dbReference type="AlphaFoldDB" id="A0AAD8PAE4"/>
<feature type="transmembrane region" description="Helical" evidence="1">
    <location>
        <begin position="15"/>
        <end position="36"/>
    </location>
</feature>
<name>A0AAD8PAE4_TARER</name>
<evidence type="ECO:0000313" key="3">
    <source>
        <dbReference type="Proteomes" id="UP001229421"/>
    </source>
</evidence>
<evidence type="ECO:0000256" key="1">
    <source>
        <dbReference type="SAM" id="Phobius"/>
    </source>
</evidence>
<keyword evidence="1" id="KW-1133">Transmembrane helix</keyword>
<keyword evidence="1" id="KW-0472">Membrane</keyword>
<dbReference type="Proteomes" id="UP001229421">
    <property type="component" value="Unassembled WGS sequence"/>
</dbReference>